<keyword evidence="6" id="KW-1185">Reference proteome</keyword>
<dbReference type="Gene3D" id="6.10.250.2550">
    <property type="match status" value="1"/>
</dbReference>
<comment type="caution">
    <text evidence="5">The sequence shown here is derived from an EMBL/GenBank/DDBJ whole genome shotgun (WGS) entry which is preliminary data.</text>
</comment>
<feature type="domain" description="Transposase-like Mu C-terminal" evidence="4">
    <location>
        <begin position="478"/>
        <end position="538"/>
    </location>
</feature>
<dbReference type="Proteomes" id="UP000317155">
    <property type="component" value="Unassembled WGS sequence"/>
</dbReference>
<dbReference type="GO" id="GO:0004803">
    <property type="term" value="F:transposase activity"/>
    <property type="evidence" value="ECO:0007669"/>
    <property type="project" value="InterPro"/>
</dbReference>
<evidence type="ECO:0000259" key="4">
    <source>
        <dbReference type="Pfam" id="PF09299"/>
    </source>
</evidence>
<feature type="domain" description="Mu DNA binding I gamma subdomain" evidence="3">
    <location>
        <begin position="163"/>
        <end position="264"/>
    </location>
</feature>
<dbReference type="InterPro" id="IPR012337">
    <property type="entry name" value="RNaseH-like_sf"/>
</dbReference>
<proteinExistence type="predicted"/>
<dbReference type="SUPFAM" id="SSF53098">
    <property type="entry name" value="Ribonuclease H-like"/>
    <property type="match status" value="1"/>
</dbReference>
<dbReference type="InterPro" id="IPR004189">
    <property type="entry name" value="Phage_Mu_transposase"/>
</dbReference>
<evidence type="ECO:0000313" key="5">
    <source>
        <dbReference type="EMBL" id="TRO80667.1"/>
    </source>
</evidence>
<protein>
    <submittedName>
        <fullName evidence="5">DNA-binding protein</fullName>
    </submittedName>
</protein>
<dbReference type="OrthoDB" id="5676324at2"/>
<dbReference type="InterPro" id="IPR009057">
    <property type="entry name" value="Homeodomain-like_sf"/>
</dbReference>
<dbReference type="InterPro" id="IPR036397">
    <property type="entry name" value="RNaseH_sf"/>
</dbReference>
<dbReference type="SUPFAM" id="SSF50610">
    <property type="entry name" value="mu transposase, C-terminal domain"/>
    <property type="match status" value="1"/>
</dbReference>
<dbReference type="SUPFAM" id="SSF46689">
    <property type="entry name" value="Homeodomain-like"/>
    <property type="match status" value="2"/>
</dbReference>
<accession>A0A550JBX6</accession>
<evidence type="ECO:0000313" key="6">
    <source>
        <dbReference type="Proteomes" id="UP000317155"/>
    </source>
</evidence>
<dbReference type="GO" id="GO:0003677">
    <property type="term" value="F:DNA binding"/>
    <property type="evidence" value="ECO:0007669"/>
    <property type="project" value="UniProtKB-KW"/>
</dbReference>
<dbReference type="AlphaFoldDB" id="A0A550JBX6"/>
<feature type="region of interest" description="Disordered" evidence="1">
    <location>
        <begin position="587"/>
        <end position="621"/>
    </location>
</feature>
<dbReference type="InterPro" id="IPR009004">
    <property type="entry name" value="Transposase_Mu_C"/>
</dbReference>
<evidence type="ECO:0000256" key="1">
    <source>
        <dbReference type="SAM" id="MobiDB-lite"/>
    </source>
</evidence>
<evidence type="ECO:0000259" key="2">
    <source>
        <dbReference type="Pfam" id="PF02914"/>
    </source>
</evidence>
<evidence type="ECO:0000259" key="3">
    <source>
        <dbReference type="Pfam" id="PF09039"/>
    </source>
</evidence>
<feature type="domain" description="Bacteriophage Mu transposase" evidence="2">
    <location>
        <begin position="268"/>
        <end position="463"/>
    </location>
</feature>
<dbReference type="Gene3D" id="1.10.10.60">
    <property type="entry name" value="Homeodomain-like"/>
    <property type="match status" value="2"/>
</dbReference>
<keyword evidence="5" id="KW-0238">DNA-binding</keyword>
<gene>
    <name evidence="5" type="ORF">FL622_11315</name>
</gene>
<dbReference type="Pfam" id="PF02914">
    <property type="entry name" value="DDE_2"/>
    <property type="match status" value="1"/>
</dbReference>
<dbReference type="GO" id="GO:0015074">
    <property type="term" value="P:DNA integration"/>
    <property type="evidence" value="ECO:0007669"/>
    <property type="project" value="InterPro"/>
</dbReference>
<feature type="non-terminal residue" evidence="5">
    <location>
        <position position="636"/>
    </location>
</feature>
<reference evidence="5 6" key="1">
    <citation type="submission" date="2019-07" db="EMBL/GenBank/DDBJ databases">
        <title>Insights of Desulfuromonas acetexigens electromicrobiology.</title>
        <authorList>
            <person name="Katuri K."/>
            <person name="Sapireddy V."/>
            <person name="Shaw D.R."/>
            <person name="Saikaly P."/>
        </authorList>
    </citation>
    <scope>NUCLEOTIDE SEQUENCE [LARGE SCALE GENOMIC DNA]</scope>
    <source>
        <strain evidence="5 6">2873</strain>
    </source>
</reference>
<dbReference type="EMBL" id="VJVV01000007">
    <property type="protein sequence ID" value="TRO80667.1"/>
    <property type="molecule type" value="Genomic_DNA"/>
</dbReference>
<dbReference type="GO" id="GO:0006313">
    <property type="term" value="P:DNA transposition"/>
    <property type="evidence" value="ECO:0007669"/>
    <property type="project" value="InterPro"/>
</dbReference>
<name>A0A550JBX6_9BACT</name>
<dbReference type="Gene3D" id="3.30.420.10">
    <property type="entry name" value="Ribonuclease H-like superfamily/Ribonuclease H"/>
    <property type="match status" value="1"/>
</dbReference>
<dbReference type="Gene3D" id="2.30.30.130">
    <property type="entry name" value="Transposase, Mu, C-terminal"/>
    <property type="match status" value="1"/>
</dbReference>
<feature type="region of interest" description="Disordered" evidence="1">
    <location>
        <begin position="73"/>
        <end position="96"/>
    </location>
</feature>
<organism evidence="5 6">
    <name type="scientific">Trichloromonas acetexigens</name>
    <dbReference type="NCBI Taxonomy" id="38815"/>
    <lineage>
        <taxon>Bacteria</taxon>
        <taxon>Pseudomonadati</taxon>
        <taxon>Thermodesulfobacteriota</taxon>
        <taxon>Desulfuromonadia</taxon>
        <taxon>Desulfuromonadales</taxon>
        <taxon>Trichloromonadaceae</taxon>
        <taxon>Trichloromonas</taxon>
    </lineage>
</organism>
<sequence length="636" mass="70597">MTLFLATVQEIAAGLGEKPRTVQRWAKKSNWPPTGETVQGGGFRYNVDELPLSDQEKTRIRAHLLLCVRPGSTVSTPEAAAPEAPAAPSAESRLTDEDREALHAYAAQKSTKNREGAARKAEAVRAVETLMARGTGITAACNEVGAKIGKGGDRVRVWFEKTRGVDPGDWVAILVDARGGNRPKKDPSPEVYDYIKADWLRIERPTFQAVYERAERAAKAHGWELPSLKTIKRKLENEIPHALIVLKRQGEDAYKKCYPAQERDKTVFRALEAVNGDGYTFFKYVRFESGEVCRPTAWVWQDIYSGKILAWRLDVSENKDQIRLSIGDLIERYGIPSYFLLDNTRAAANKDVTGGVKNRYRFKISPDEPLGLIPQLGAAVHWATPGHGQAKPVERCFGTGGLGEHIDKHPAFSGRGTQANPIPVEEFDALMAAGIAAYNARPGRRSKVCNGKSFDEVFAESYAKGPIRKATREQRALWLLAPEPVTANAKDGSIKIMGNRYWCDELTRYKGKKLVARFDPANMHKGAIVYQLDGRRIGEAECILPAGFNDRNASRERAKQDKRRKKHLRGIEKAEIRMTAIEASELLPQETPPAAPPSSKIVEGMFGKKEKSAETDPASAHNFEEIAEAMYLHSLK</sequence>
<dbReference type="Pfam" id="PF09299">
    <property type="entry name" value="Mu-transpos_C"/>
    <property type="match status" value="1"/>
</dbReference>
<feature type="compositionally biased region" description="Low complexity" evidence="1">
    <location>
        <begin position="77"/>
        <end position="92"/>
    </location>
</feature>
<dbReference type="Pfam" id="PF09039">
    <property type="entry name" value="HTH_Tnp_Mu_2"/>
    <property type="match status" value="1"/>
</dbReference>
<dbReference type="InterPro" id="IPR015126">
    <property type="entry name" value="Mu_I-gamma"/>
</dbReference>
<dbReference type="InterPro" id="IPR015378">
    <property type="entry name" value="Transposase-like_Mu_C"/>
</dbReference>